<gene>
    <name evidence="2" type="ORF">GNZ21_03725</name>
</gene>
<dbReference type="AlphaFoldDB" id="A0A7K1UG84"/>
<proteinExistence type="predicted"/>
<dbReference type="GO" id="GO:0016810">
    <property type="term" value="F:hydrolase activity, acting on carbon-nitrogen (but not peptide) bonds"/>
    <property type="evidence" value="ECO:0007669"/>
    <property type="project" value="InterPro"/>
</dbReference>
<dbReference type="EMBL" id="WRPM01000026">
    <property type="protein sequence ID" value="MVT25478.1"/>
    <property type="molecule type" value="Genomic_DNA"/>
</dbReference>
<sequence length="211" mass="22768">MVKLFTGSYVRRDLIKPMPDQVAQAAVQLAKEQGRMVFAHVSNAEGLRIAVDSGVDVIAHVPDSTEGTHPLLQEAARRGMWMVPTLDMFAQTGSRSPEFLEPIYEALNVFYEAGGKLLFGTDVGYLPDRSTQGELEALEACGMGTTEVLRMLTTAPAEALGVGSGRLAEGQSADLVVLEHSEVSSASQYAQVKATIRDGQVLWTRGSTRKN</sequence>
<evidence type="ECO:0000259" key="1">
    <source>
        <dbReference type="Pfam" id="PF01979"/>
    </source>
</evidence>
<name>A0A7K1UG84_9MICC</name>
<dbReference type="SUPFAM" id="SSF51338">
    <property type="entry name" value="Composite domain of metallo-dependent hydrolases"/>
    <property type="match status" value="1"/>
</dbReference>
<comment type="caution">
    <text evidence="2">The sequence shown here is derived from an EMBL/GenBank/DDBJ whole genome shotgun (WGS) entry which is preliminary data.</text>
</comment>
<dbReference type="InterPro" id="IPR051781">
    <property type="entry name" value="Metallo-dep_Hydrolase"/>
</dbReference>
<keyword evidence="2" id="KW-0378">Hydrolase</keyword>
<dbReference type="Proteomes" id="UP000460157">
    <property type="component" value="Unassembled WGS sequence"/>
</dbReference>
<dbReference type="PANTHER" id="PTHR43135">
    <property type="entry name" value="ALPHA-D-RIBOSE 1-METHYLPHOSPHONATE 5-TRIPHOSPHATE DIPHOSPHATASE"/>
    <property type="match status" value="1"/>
</dbReference>
<evidence type="ECO:0000313" key="3">
    <source>
        <dbReference type="Proteomes" id="UP000460157"/>
    </source>
</evidence>
<dbReference type="InterPro" id="IPR011059">
    <property type="entry name" value="Metal-dep_hydrolase_composite"/>
</dbReference>
<dbReference type="RefSeq" id="WP_157321470.1">
    <property type="nucleotide sequence ID" value="NZ_BMFX01000029.1"/>
</dbReference>
<accession>A0A7K1UG84</accession>
<dbReference type="Pfam" id="PF01979">
    <property type="entry name" value="Amidohydro_1"/>
    <property type="match status" value="1"/>
</dbReference>
<dbReference type="SUPFAM" id="SSF51556">
    <property type="entry name" value="Metallo-dependent hydrolases"/>
    <property type="match status" value="1"/>
</dbReference>
<evidence type="ECO:0000313" key="2">
    <source>
        <dbReference type="EMBL" id="MVT25478.1"/>
    </source>
</evidence>
<dbReference type="PANTHER" id="PTHR43135:SF3">
    <property type="entry name" value="ALPHA-D-RIBOSE 1-METHYLPHOSPHONATE 5-TRIPHOSPHATE DIPHOSPHATASE"/>
    <property type="match status" value="1"/>
</dbReference>
<dbReference type="InterPro" id="IPR006680">
    <property type="entry name" value="Amidohydro-rel"/>
</dbReference>
<protein>
    <submittedName>
        <fullName evidence="2">Amidohydrolase family protein</fullName>
    </submittedName>
</protein>
<organism evidence="2 3">
    <name type="scientific">Nesterenkonia alkaliphila</name>
    <dbReference type="NCBI Taxonomy" id="1463631"/>
    <lineage>
        <taxon>Bacteria</taxon>
        <taxon>Bacillati</taxon>
        <taxon>Actinomycetota</taxon>
        <taxon>Actinomycetes</taxon>
        <taxon>Micrococcales</taxon>
        <taxon>Micrococcaceae</taxon>
        <taxon>Nesterenkonia</taxon>
    </lineage>
</organism>
<feature type="domain" description="Amidohydrolase-related" evidence="1">
    <location>
        <begin position="22"/>
        <end position="201"/>
    </location>
</feature>
<dbReference type="Gene3D" id="3.20.20.140">
    <property type="entry name" value="Metal-dependent hydrolases"/>
    <property type="match status" value="1"/>
</dbReference>
<keyword evidence="3" id="KW-1185">Reference proteome</keyword>
<dbReference type="OrthoDB" id="3189065at2"/>
<dbReference type="InterPro" id="IPR032466">
    <property type="entry name" value="Metal_Hydrolase"/>
</dbReference>
<reference evidence="2 3" key="1">
    <citation type="submission" date="2019-12" db="EMBL/GenBank/DDBJ databases">
        <title>Nesterenkonia muleiensis sp. nov., a novel actinobacterium isolated from sap of Populus euphratica.</title>
        <authorList>
            <person name="Wang R."/>
        </authorList>
    </citation>
    <scope>NUCLEOTIDE SEQUENCE [LARGE SCALE GENOMIC DNA]</scope>
    <source>
        <strain evidence="2 3">F10</strain>
    </source>
</reference>